<dbReference type="Proteomes" id="UP001497497">
    <property type="component" value="Unassembled WGS sequence"/>
</dbReference>
<organism evidence="2 3">
    <name type="scientific">Lymnaea stagnalis</name>
    <name type="common">Great pond snail</name>
    <name type="synonym">Helix stagnalis</name>
    <dbReference type="NCBI Taxonomy" id="6523"/>
    <lineage>
        <taxon>Eukaryota</taxon>
        <taxon>Metazoa</taxon>
        <taxon>Spiralia</taxon>
        <taxon>Lophotrochozoa</taxon>
        <taxon>Mollusca</taxon>
        <taxon>Gastropoda</taxon>
        <taxon>Heterobranchia</taxon>
        <taxon>Euthyneura</taxon>
        <taxon>Panpulmonata</taxon>
        <taxon>Hygrophila</taxon>
        <taxon>Lymnaeoidea</taxon>
        <taxon>Lymnaeidae</taxon>
        <taxon>Lymnaea</taxon>
    </lineage>
</organism>
<evidence type="ECO:0000256" key="1">
    <source>
        <dbReference type="SAM" id="MobiDB-lite"/>
    </source>
</evidence>
<dbReference type="AlphaFoldDB" id="A0AAV2H5D8"/>
<feature type="compositionally biased region" description="Basic residues" evidence="1">
    <location>
        <begin position="406"/>
        <end position="415"/>
    </location>
</feature>
<dbReference type="EMBL" id="CAXITT010000035">
    <property type="protein sequence ID" value="CAL1528643.1"/>
    <property type="molecule type" value="Genomic_DNA"/>
</dbReference>
<feature type="region of interest" description="Disordered" evidence="1">
    <location>
        <begin position="385"/>
        <end position="417"/>
    </location>
</feature>
<sequence length="442" mass="50010">MDWKGIPVLGNHVKLLKHRNYVYKIKFKYKKIIKDKKAALLNIVSASAGQQMEDVLRAVLYRIDSNMVQIPIQSENFIFYPQILPWPLGQQVMFTVRGKSFNCNPQLILLDVVCKEICITANQKDGLEQTKHLEHKQQIQATTIKSQSLLSNMYKLGFEKQYTASCAEIKSLQTKITNVPTLASARTSKVNNTTPQSQKSNKSTCDTQISQRKKKKHLILEENNLVSKYRVKGRKEPLETMKYDDGEVSFDMSDKDVIEICDGGSIVYESERIEGNDEGVDDAQRRKQGWGKDDVLYDSKRVDSQDPIRLRGKRAKKQSDEVDIVSTSVIKSPNSNSFIVTRNQVKSNPIGISRSTNSLNINSSPGKRKCQGIKQDHLESQLSQSSYQSLNSSQSSSSCTSIVKQARGRKHKQRVHSTPVWLSKDDVWLFSGAPKELHKLGS</sequence>
<gene>
    <name evidence="2" type="ORF">GSLYS_00002813001</name>
</gene>
<keyword evidence="3" id="KW-1185">Reference proteome</keyword>
<evidence type="ECO:0000313" key="2">
    <source>
        <dbReference type="EMBL" id="CAL1528643.1"/>
    </source>
</evidence>
<protein>
    <submittedName>
        <fullName evidence="2">Uncharacterized protein</fullName>
    </submittedName>
</protein>
<feature type="region of interest" description="Disordered" evidence="1">
    <location>
        <begin position="187"/>
        <end position="213"/>
    </location>
</feature>
<proteinExistence type="predicted"/>
<evidence type="ECO:0000313" key="3">
    <source>
        <dbReference type="Proteomes" id="UP001497497"/>
    </source>
</evidence>
<name>A0AAV2H5D8_LYMST</name>
<feature type="compositionally biased region" description="Low complexity" evidence="1">
    <location>
        <begin position="385"/>
        <end position="398"/>
    </location>
</feature>
<comment type="caution">
    <text evidence="2">The sequence shown here is derived from an EMBL/GenBank/DDBJ whole genome shotgun (WGS) entry which is preliminary data.</text>
</comment>
<feature type="compositionally biased region" description="Polar residues" evidence="1">
    <location>
        <begin position="187"/>
        <end position="210"/>
    </location>
</feature>
<accession>A0AAV2H5D8</accession>
<reference evidence="2 3" key="1">
    <citation type="submission" date="2024-04" db="EMBL/GenBank/DDBJ databases">
        <authorList>
            <consortium name="Genoscope - CEA"/>
            <person name="William W."/>
        </authorList>
    </citation>
    <scope>NUCLEOTIDE SEQUENCE [LARGE SCALE GENOMIC DNA]</scope>
</reference>